<accession>A0A120F703</accession>
<organism evidence="1 2">
    <name type="scientific">Micromonospora rifamycinica</name>
    <dbReference type="NCBI Taxonomy" id="291594"/>
    <lineage>
        <taxon>Bacteria</taxon>
        <taxon>Bacillati</taxon>
        <taxon>Actinomycetota</taxon>
        <taxon>Actinomycetes</taxon>
        <taxon>Micromonosporales</taxon>
        <taxon>Micromonosporaceae</taxon>
        <taxon>Micromonospora</taxon>
    </lineage>
</organism>
<proteinExistence type="predicted"/>
<gene>
    <name evidence="1" type="ORF">GA0070623_4380</name>
</gene>
<protein>
    <submittedName>
        <fullName evidence="1">Uncharacterized protein</fullName>
    </submittedName>
</protein>
<evidence type="ECO:0000313" key="2">
    <source>
        <dbReference type="Proteomes" id="UP000198226"/>
    </source>
</evidence>
<name>A0A120F703_9ACTN</name>
<sequence>MTSMTAAHAFEYEVPPHAGPPSEAVEAAENGNVVYLTRQGQRVAAIGPPTALDPQGLEKIRQYLEGIARNPNRTDALRASAREQLARLDEIIEQAINEEDAQACDDALASMRAGESTQPWSAVKRELDL</sequence>
<keyword evidence="2" id="KW-1185">Reference proteome</keyword>
<evidence type="ECO:0000313" key="1">
    <source>
        <dbReference type="EMBL" id="SCG78347.1"/>
    </source>
</evidence>
<dbReference type="AlphaFoldDB" id="A0A120F703"/>
<dbReference type="EMBL" id="LT607752">
    <property type="protein sequence ID" value="SCG78347.1"/>
    <property type="molecule type" value="Genomic_DNA"/>
</dbReference>
<dbReference type="Proteomes" id="UP000198226">
    <property type="component" value="Chromosome I"/>
</dbReference>
<reference evidence="2" key="1">
    <citation type="submission" date="2016-06" db="EMBL/GenBank/DDBJ databases">
        <authorList>
            <person name="Varghese N."/>
            <person name="Submissions Spin"/>
        </authorList>
    </citation>
    <scope>NUCLEOTIDE SEQUENCE [LARGE SCALE GENOMIC DNA]</scope>
    <source>
        <strain evidence="2">DSM 44983</strain>
    </source>
</reference>